<dbReference type="PANTHER" id="PTHR48100">
    <property type="entry name" value="BROAD-SPECIFICITY PHOSPHATASE YOR283W-RELATED"/>
    <property type="match status" value="1"/>
</dbReference>
<dbReference type="EMBL" id="SOHL01000013">
    <property type="protein sequence ID" value="TFD71223.1"/>
    <property type="molecule type" value="Genomic_DNA"/>
</dbReference>
<dbReference type="GO" id="GO:0005737">
    <property type="term" value="C:cytoplasm"/>
    <property type="evidence" value="ECO:0007669"/>
    <property type="project" value="TreeGrafter"/>
</dbReference>
<evidence type="ECO:0000313" key="1">
    <source>
        <dbReference type="EMBL" id="TFD71223.1"/>
    </source>
</evidence>
<comment type="caution">
    <text evidence="1">The sequence shown here is derived from an EMBL/GenBank/DDBJ whole genome shotgun (WGS) entry which is preliminary data.</text>
</comment>
<proteinExistence type="predicted"/>
<protein>
    <submittedName>
        <fullName evidence="1">Histidine phosphatase family protein</fullName>
    </submittedName>
</protein>
<organism evidence="1 2">
    <name type="scientific">Cryobacterium gelidum</name>
    <dbReference type="NCBI Taxonomy" id="1259164"/>
    <lineage>
        <taxon>Bacteria</taxon>
        <taxon>Bacillati</taxon>
        <taxon>Actinomycetota</taxon>
        <taxon>Actinomycetes</taxon>
        <taxon>Micrococcales</taxon>
        <taxon>Microbacteriaceae</taxon>
        <taxon>Cryobacterium</taxon>
    </lineage>
</organism>
<sequence>MLVVNEHVVHFVRHGEVENPTGVLYGRLPGFHLSARGQEMAELAAKTLVPNRPSRQDAAITRIVSSPLERAVESATPIARRLGLAVEIDDRLLEAESYLEGGQFEMSLSILAKPAAWRFLVNPFRPSWGEPFAAVAARIGSLIAEIDKNSKGDVVFVSHQLPIWLAHRQAVGRSLAHDPRKRRCALSSITTLKIAATGYREVSYRSPAAGLLGGSVDVGAV</sequence>
<dbReference type="AlphaFoldDB" id="A0A4R9AY21"/>
<evidence type="ECO:0000313" key="2">
    <source>
        <dbReference type="Proteomes" id="UP000297983"/>
    </source>
</evidence>
<dbReference type="Gene3D" id="3.40.50.1240">
    <property type="entry name" value="Phosphoglycerate mutase-like"/>
    <property type="match status" value="1"/>
</dbReference>
<keyword evidence="2" id="KW-1185">Reference proteome</keyword>
<dbReference type="RefSeq" id="WP_134551123.1">
    <property type="nucleotide sequence ID" value="NZ_SOHL01000013.1"/>
</dbReference>
<dbReference type="InterPro" id="IPR013078">
    <property type="entry name" value="His_Pase_superF_clade-1"/>
</dbReference>
<gene>
    <name evidence="1" type="ORF">E3T50_06485</name>
</gene>
<dbReference type="GO" id="GO:0016791">
    <property type="term" value="F:phosphatase activity"/>
    <property type="evidence" value="ECO:0007669"/>
    <property type="project" value="TreeGrafter"/>
</dbReference>
<dbReference type="SMART" id="SM00855">
    <property type="entry name" value="PGAM"/>
    <property type="match status" value="1"/>
</dbReference>
<dbReference type="PANTHER" id="PTHR48100:SF51">
    <property type="entry name" value="PHOSPHOGLYCERATE MUTASE"/>
    <property type="match status" value="1"/>
</dbReference>
<reference evidence="1 2" key="1">
    <citation type="submission" date="2019-03" db="EMBL/GenBank/DDBJ databases">
        <title>Genomics of glacier-inhabiting Cryobacterium strains.</title>
        <authorList>
            <person name="Liu Q."/>
            <person name="Xin Y.-H."/>
        </authorList>
    </citation>
    <scope>NUCLEOTIDE SEQUENCE [LARGE SCALE GENOMIC DNA]</scope>
    <source>
        <strain evidence="1 2">Hz16</strain>
    </source>
</reference>
<name>A0A4R9AY21_9MICO</name>
<dbReference type="SUPFAM" id="SSF53254">
    <property type="entry name" value="Phosphoglycerate mutase-like"/>
    <property type="match status" value="1"/>
</dbReference>
<dbReference type="CDD" id="cd07067">
    <property type="entry name" value="HP_PGM_like"/>
    <property type="match status" value="1"/>
</dbReference>
<dbReference type="Pfam" id="PF00300">
    <property type="entry name" value="His_Phos_1"/>
    <property type="match status" value="1"/>
</dbReference>
<accession>A0A4R9AY21</accession>
<dbReference type="InterPro" id="IPR050275">
    <property type="entry name" value="PGM_Phosphatase"/>
</dbReference>
<dbReference type="Proteomes" id="UP000297983">
    <property type="component" value="Unassembled WGS sequence"/>
</dbReference>
<dbReference type="InterPro" id="IPR029033">
    <property type="entry name" value="His_PPase_superfam"/>
</dbReference>